<keyword evidence="4 15" id="KW-0227">DNA damage</keyword>
<dbReference type="InterPro" id="IPR001650">
    <property type="entry name" value="Helicase_C-like"/>
</dbReference>
<dbReference type="Proteomes" id="UP000824115">
    <property type="component" value="Unassembled WGS sequence"/>
</dbReference>
<evidence type="ECO:0000259" key="16">
    <source>
        <dbReference type="PROSITE" id="PS51192"/>
    </source>
</evidence>
<evidence type="ECO:0000259" key="17">
    <source>
        <dbReference type="PROSITE" id="PS51194"/>
    </source>
</evidence>
<dbReference type="Pfam" id="PF00271">
    <property type="entry name" value="Helicase_C"/>
    <property type="match status" value="1"/>
</dbReference>
<evidence type="ECO:0000256" key="4">
    <source>
        <dbReference type="ARBA" id="ARBA00022763"/>
    </source>
</evidence>
<evidence type="ECO:0000256" key="13">
    <source>
        <dbReference type="ARBA" id="ARBA00034808"/>
    </source>
</evidence>
<dbReference type="PANTHER" id="PTHR47964:SF1">
    <property type="entry name" value="ATP-DEPENDENT DNA HELICASE HOMOLOG RECG, CHLOROPLASTIC"/>
    <property type="match status" value="1"/>
</dbReference>
<evidence type="ECO:0000256" key="6">
    <source>
        <dbReference type="ARBA" id="ARBA00022806"/>
    </source>
</evidence>
<dbReference type="GO" id="GO:0006310">
    <property type="term" value="P:DNA recombination"/>
    <property type="evidence" value="ECO:0007669"/>
    <property type="project" value="UniProtKB-UniRule"/>
</dbReference>
<keyword evidence="6 15" id="KW-0347">Helicase</keyword>
<keyword evidence="7 15" id="KW-0067">ATP-binding</keyword>
<keyword evidence="3 15" id="KW-0547">Nucleotide-binding</keyword>
<evidence type="ECO:0000256" key="5">
    <source>
        <dbReference type="ARBA" id="ARBA00022801"/>
    </source>
</evidence>
<evidence type="ECO:0000313" key="18">
    <source>
        <dbReference type="EMBL" id="HIZ85831.1"/>
    </source>
</evidence>
<evidence type="ECO:0000256" key="8">
    <source>
        <dbReference type="ARBA" id="ARBA00023125"/>
    </source>
</evidence>
<keyword evidence="5 15" id="KW-0378">Hydrolase</keyword>
<gene>
    <name evidence="18" type="primary">recG</name>
    <name evidence="18" type="ORF">IAC04_05020</name>
</gene>
<dbReference type="Gene3D" id="3.40.50.300">
    <property type="entry name" value="P-loop containing nucleotide triphosphate hydrolases"/>
    <property type="match status" value="2"/>
</dbReference>
<dbReference type="InterPro" id="IPR012340">
    <property type="entry name" value="NA-bd_OB-fold"/>
</dbReference>
<evidence type="ECO:0000256" key="1">
    <source>
        <dbReference type="ARBA" id="ARBA00007504"/>
    </source>
</evidence>
<dbReference type="GO" id="GO:0016787">
    <property type="term" value="F:hydrolase activity"/>
    <property type="evidence" value="ECO:0007669"/>
    <property type="project" value="UniProtKB-KW"/>
</dbReference>
<keyword evidence="8" id="KW-0238">DNA-binding</keyword>
<keyword evidence="10 15" id="KW-0234">DNA repair</keyword>
<organism evidence="18 19">
    <name type="scientific">Candidatus Coprenecus stercoravium</name>
    <dbReference type="NCBI Taxonomy" id="2840735"/>
    <lineage>
        <taxon>Bacteria</taxon>
        <taxon>Pseudomonadati</taxon>
        <taxon>Bacteroidota</taxon>
        <taxon>Bacteroidia</taxon>
        <taxon>Bacteroidales</taxon>
        <taxon>Rikenellaceae</taxon>
        <taxon>Rikenellaceae incertae sedis</taxon>
        <taxon>Candidatus Coprenecus</taxon>
    </lineage>
</organism>
<dbReference type="NCBIfam" id="NF008168">
    <property type="entry name" value="PRK10917.2-2"/>
    <property type="match status" value="1"/>
</dbReference>
<dbReference type="Pfam" id="PF19833">
    <property type="entry name" value="RecG_dom3_C"/>
    <property type="match status" value="1"/>
</dbReference>
<comment type="catalytic activity">
    <reaction evidence="14 15">
        <text>ATP + H2O = ADP + phosphate + H(+)</text>
        <dbReference type="Rhea" id="RHEA:13065"/>
        <dbReference type="ChEBI" id="CHEBI:15377"/>
        <dbReference type="ChEBI" id="CHEBI:15378"/>
        <dbReference type="ChEBI" id="CHEBI:30616"/>
        <dbReference type="ChEBI" id="CHEBI:43474"/>
        <dbReference type="ChEBI" id="CHEBI:456216"/>
        <dbReference type="EC" id="5.6.2.4"/>
    </reaction>
</comment>
<comment type="caution">
    <text evidence="18">The sequence shown here is derived from an EMBL/GenBank/DDBJ whole genome shotgun (WGS) entry which is preliminary data.</text>
</comment>
<dbReference type="GO" id="GO:0043138">
    <property type="term" value="F:3'-5' DNA helicase activity"/>
    <property type="evidence" value="ECO:0007669"/>
    <property type="project" value="UniProtKB-EC"/>
</dbReference>
<keyword evidence="11" id="KW-0413">Isomerase</keyword>
<dbReference type="InterPro" id="IPR004609">
    <property type="entry name" value="ATP-dep_DNA_helicase_RecG"/>
</dbReference>
<protein>
    <recommendedName>
        <fullName evidence="2 15">ATP-dependent DNA helicase RecG</fullName>
        <ecNumber evidence="13 15">5.6.2.4</ecNumber>
    </recommendedName>
</protein>
<dbReference type="InterPro" id="IPR033454">
    <property type="entry name" value="RecG_wedge"/>
</dbReference>
<accession>A0A9D2GQJ5</accession>
<dbReference type="NCBIfam" id="NF008165">
    <property type="entry name" value="PRK10917.1-3"/>
    <property type="match status" value="1"/>
</dbReference>
<evidence type="ECO:0000313" key="19">
    <source>
        <dbReference type="Proteomes" id="UP000824115"/>
    </source>
</evidence>
<dbReference type="InterPro" id="IPR045562">
    <property type="entry name" value="RecG_dom3_C"/>
</dbReference>
<dbReference type="Gene3D" id="2.40.50.140">
    <property type="entry name" value="Nucleic acid-binding proteins"/>
    <property type="match status" value="1"/>
</dbReference>
<proteinExistence type="inferred from homology"/>
<feature type="domain" description="Helicase ATP-binding" evidence="16">
    <location>
        <begin position="284"/>
        <end position="446"/>
    </location>
</feature>
<evidence type="ECO:0000256" key="14">
    <source>
        <dbReference type="ARBA" id="ARBA00048988"/>
    </source>
</evidence>
<dbReference type="InterPro" id="IPR011545">
    <property type="entry name" value="DEAD/DEAH_box_helicase_dom"/>
</dbReference>
<evidence type="ECO:0000256" key="9">
    <source>
        <dbReference type="ARBA" id="ARBA00023172"/>
    </source>
</evidence>
<comment type="catalytic activity">
    <reaction evidence="12 15">
        <text>Couples ATP hydrolysis with the unwinding of duplex DNA by translocating in the 3'-5' direction.</text>
        <dbReference type="EC" id="5.6.2.4"/>
    </reaction>
</comment>
<dbReference type="InterPro" id="IPR047112">
    <property type="entry name" value="RecG/Mfd"/>
</dbReference>
<keyword evidence="9 15" id="KW-0233">DNA recombination</keyword>
<dbReference type="GO" id="GO:0003677">
    <property type="term" value="F:DNA binding"/>
    <property type="evidence" value="ECO:0007669"/>
    <property type="project" value="UniProtKB-KW"/>
</dbReference>
<dbReference type="PANTHER" id="PTHR47964">
    <property type="entry name" value="ATP-DEPENDENT DNA HELICASE HOMOLOG RECG, CHLOROPLASTIC"/>
    <property type="match status" value="1"/>
</dbReference>
<dbReference type="SMART" id="SM00487">
    <property type="entry name" value="DEXDc"/>
    <property type="match status" value="1"/>
</dbReference>
<dbReference type="InterPro" id="IPR027417">
    <property type="entry name" value="P-loop_NTPase"/>
</dbReference>
<dbReference type="Pfam" id="PF17191">
    <property type="entry name" value="RecG_wedge"/>
    <property type="match status" value="1"/>
</dbReference>
<dbReference type="SUPFAM" id="SSF50249">
    <property type="entry name" value="Nucleic acid-binding proteins"/>
    <property type="match status" value="1"/>
</dbReference>
<feature type="domain" description="Helicase C-terminal" evidence="17">
    <location>
        <begin position="465"/>
        <end position="627"/>
    </location>
</feature>
<dbReference type="GO" id="GO:0006281">
    <property type="term" value="P:DNA repair"/>
    <property type="evidence" value="ECO:0007669"/>
    <property type="project" value="UniProtKB-UniRule"/>
</dbReference>
<evidence type="ECO:0000256" key="12">
    <source>
        <dbReference type="ARBA" id="ARBA00034617"/>
    </source>
</evidence>
<dbReference type="AlphaFoldDB" id="A0A9D2GQJ5"/>
<evidence type="ECO:0000256" key="10">
    <source>
        <dbReference type="ARBA" id="ARBA00023204"/>
    </source>
</evidence>
<dbReference type="GO" id="GO:0005524">
    <property type="term" value="F:ATP binding"/>
    <property type="evidence" value="ECO:0007669"/>
    <property type="project" value="UniProtKB-KW"/>
</dbReference>
<reference evidence="18" key="1">
    <citation type="journal article" date="2021" name="PeerJ">
        <title>Extensive microbial diversity within the chicken gut microbiome revealed by metagenomics and culture.</title>
        <authorList>
            <person name="Gilroy R."/>
            <person name="Ravi A."/>
            <person name="Getino M."/>
            <person name="Pursley I."/>
            <person name="Horton D.L."/>
            <person name="Alikhan N.F."/>
            <person name="Baker D."/>
            <person name="Gharbi K."/>
            <person name="Hall N."/>
            <person name="Watson M."/>
            <person name="Adriaenssens E.M."/>
            <person name="Foster-Nyarko E."/>
            <person name="Jarju S."/>
            <person name="Secka A."/>
            <person name="Antonio M."/>
            <person name="Oren A."/>
            <person name="Chaudhuri R.R."/>
            <person name="La Ragione R."/>
            <person name="Hildebrand F."/>
            <person name="Pallen M.J."/>
        </authorList>
    </citation>
    <scope>NUCLEOTIDE SEQUENCE</scope>
    <source>
        <strain evidence="18">Gambia16-554</strain>
    </source>
</reference>
<evidence type="ECO:0000256" key="11">
    <source>
        <dbReference type="ARBA" id="ARBA00023235"/>
    </source>
</evidence>
<dbReference type="SMART" id="SM00490">
    <property type="entry name" value="HELICc"/>
    <property type="match status" value="1"/>
</dbReference>
<name>A0A9D2GQJ5_9BACT</name>
<comment type="function">
    <text evidence="15">Plays a critical role in recombination and DNA repair. Helps process Holliday junction intermediates to mature products by catalyzing branch migration. Has replication fork regression activity, unwinds stalled or blocked replication forks to make a HJ that can be resolved. Has a DNA unwinding activity characteristic of a DNA helicase with 3'-5' polarity.</text>
</comment>
<reference evidence="18" key="2">
    <citation type="submission" date="2021-04" db="EMBL/GenBank/DDBJ databases">
        <authorList>
            <person name="Gilroy R."/>
        </authorList>
    </citation>
    <scope>NUCLEOTIDE SEQUENCE</scope>
    <source>
        <strain evidence="18">Gambia16-554</strain>
    </source>
</reference>
<dbReference type="EMBL" id="DXAW01000093">
    <property type="protein sequence ID" value="HIZ85831.1"/>
    <property type="molecule type" value="Genomic_DNA"/>
</dbReference>
<dbReference type="PROSITE" id="PS51194">
    <property type="entry name" value="HELICASE_CTER"/>
    <property type="match status" value="1"/>
</dbReference>
<dbReference type="CDD" id="cd17992">
    <property type="entry name" value="DEXHc_RecG"/>
    <property type="match status" value="1"/>
</dbReference>
<dbReference type="PROSITE" id="PS51192">
    <property type="entry name" value="HELICASE_ATP_BIND_1"/>
    <property type="match status" value="1"/>
</dbReference>
<dbReference type="Pfam" id="PF00270">
    <property type="entry name" value="DEAD"/>
    <property type="match status" value="1"/>
</dbReference>
<evidence type="ECO:0000256" key="7">
    <source>
        <dbReference type="ARBA" id="ARBA00022840"/>
    </source>
</evidence>
<dbReference type="CDD" id="cd04488">
    <property type="entry name" value="RecG_wedge_OBF"/>
    <property type="match status" value="1"/>
</dbReference>
<dbReference type="SUPFAM" id="SSF52540">
    <property type="entry name" value="P-loop containing nucleoside triphosphate hydrolases"/>
    <property type="match status" value="2"/>
</dbReference>
<comment type="similarity">
    <text evidence="1 15">Belongs to the helicase family. RecG subfamily.</text>
</comment>
<evidence type="ECO:0000256" key="2">
    <source>
        <dbReference type="ARBA" id="ARBA00017846"/>
    </source>
</evidence>
<evidence type="ECO:0000256" key="3">
    <source>
        <dbReference type="ARBA" id="ARBA00022741"/>
    </source>
</evidence>
<evidence type="ECO:0000256" key="15">
    <source>
        <dbReference type="RuleBase" id="RU363016"/>
    </source>
</evidence>
<dbReference type="EC" id="5.6.2.4" evidence="13 15"/>
<sequence>MSYILDSEIKFLPGIGEKRAALLEKELGIRTFRDMLYTFPYRYIDRSKVYSISDIDSSSAYIQLRGKIVRISSAGEGKGRRLIATLQDGSGSIDLVFFKGVKWIQGKISPFKEYIVFGKPSLFNGAWNMIHPELDPVGESGTSSWPSTLIGIYSSTDKLRNNGISVKVFAKLQQTLLQKVSGLIRETLPQEIISSVKLPSLTFALTNIHFPKDLRSLDAARYRLKFEELFFLQLSLLRQRNVRMSGSSGIFFKKVGDAFNWCYSRLPYELTGAQKRVIKEIRRDTVSGRQMNRLLQGDVGSGKTMVAMLSALIAVDNGYQACVMAPTEVLAVQHWRNFERSLSGSGVRVALLTGSTKARERREIDGGLRDGSIDILIGTHAVIEDNVVFHRLGFVVIDEQHRFGVDQRARLRLKSTEPPHILVMTATPIPRTLAMTLYGDLDVSVLDELPPGRKPVQTIHVTEEQRYRMYDFIKSEIKKGRQAFIVYPLIKESETLDYHNLEEGYQRIVNYFPAPEYITAVVHGQQTNENKAYDMRLFAEGKAHILVATSVIEVGVDVPNASVMVIESAERFGLSQLHQLRGRVGRGAEKSYCILMTGYKLSEDSRKRIELMCSTSDGFELAEADLRMRGPGDMEGTRQSGLAFDLKISDLGKDGPVLAQARSVAAGVLAEDPLLESTPSALLRAGLDRLRQTGGKEIIDYSTIS</sequence>
<dbReference type="InterPro" id="IPR014001">
    <property type="entry name" value="Helicase_ATP-bd"/>
</dbReference>
<dbReference type="NCBIfam" id="TIGR00643">
    <property type="entry name" value="recG"/>
    <property type="match status" value="1"/>
</dbReference>